<dbReference type="RefSeq" id="XP_025435214.1">
    <property type="nucleotide sequence ID" value="XM_025580064.1"/>
</dbReference>
<dbReference type="EMBL" id="KZ821219">
    <property type="protein sequence ID" value="PYH49232.1"/>
    <property type="molecule type" value="Genomic_DNA"/>
</dbReference>
<dbReference type="Proteomes" id="UP000248349">
    <property type="component" value="Unassembled WGS sequence"/>
</dbReference>
<dbReference type="OrthoDB" id="20018at2759"/>
<dbReference type="Pfam" id="PF06320">
    <property type="entry name" value="GCN5L1"/>
    <property type="match status" value="1"/>
</dbReference>
<dbReference type="PANTHER" id="PTHR13073:SF0">
    <property type="entry name" value="BIOGENESIS OF LYSOSOME-RELATED ORGANELLES COMPLEX 1 SUBUNIT 1"/>
    <property type="match status" value="1"/>
</dbReference>
<protein>
    <recommendedName>
        <fullName evidence="2">Biogenesis of lysosome-related organelles complex 1 subunit 1</fullName>
    </recommendedName>
</protein>
<evidence type="ECO:0000256" key="2">
    <source>
        <dbReference type="ARBA" id="ARBA00019577"/>
    </source>
</evidence>
<gene>
    <name evidence="4" type="ORF">BP01DRAFT_74212</name>
</gene>
<dbReference type="AlphaFoldDB" id="A0A319ASJ2"/>
<feature type="region of interest" description="Disordered" evidence="3">
    <location>
        <begin position="153"/>
        <end position="193"/>
    </location>
</feature>
<evidence type="ECO:0000256" key="1">
    <source>
        <dbReference type="ARBA" id="ARBA00007133"/>
    </source>
</evidence>
<evidence type="ECO:0000313" key="5">
    <source>
        <dbReference type="Proteomes" id="UP000248349"/>
    </source>
</evidence>
<organism evidence="4 5">
    <name type="scientific">Aspergillus saccharolyticus JOP 1030-1</name>
    <dbReference type="NCBI Taxonomy" id="1450539"/>
    <lineage>
        <taxon>Eukaryota</taxon>
        <taxon>Fungi</taxon>
        <taxon>Dikarya</taxon>
        <taxon>Ascomycota</taxon>
        <taxon>Pezizomycotina</taxon>
        <taxon>Eurotiomycetes</taxon>
        <taxon>Eurotiomycetidae</taxon>
        <taxon>Eurotiales</taxon>
        <taxon>Aspergillaceae</taxon>
        <taxon>Aspergillus</taxon>
        <taxon>Aspergillus subgen. Circumdati</taxon>
    </lineage>
</organism>
<proteinExistence type="inferred from homology"/>
<dbReference type="STRING" id="1450539.A0A319ASJ2"/>
<evidence type="ECO:0000313" key="4">
    <source>
        <dbReference type="EMBL" id="PYH49232.1"/>
    </source>
</evidence>
<accession>A0A319ASJ2</accession>
<feature type="compositionally biased region" description="Basic and acidic residues" evidence="3">
    <location>
        <begin position="175"/>
        <end position="193"/>
    </location>
</feature>
<feature type="region of interest" description="Disordered" evidence="3">
    <location>
        <begin position="1"/>
        <end position="53"/>
    </location>
</feature>
<feature type="compositionally biased region" description="Low complexity" evidence="3">
    <location>
        <begin position="16"/>
        <end position="39"/>
    </location>
</feature>
<comment type="similarity">
    <text evidence="1">Belongs to the BLOC1S1 family.</text>
</comment>
<dbReference type="GO" id="GO:0031083">
    <property type="term" value="C:BLOC-1 complex"/>
    <property type="evidence" value="ECO:0007669"/>
    <property type="project" value="InterPro"/>
</dbReference>
<sequence length="206" mass="22713">MSLPEPLDQDHPPLPSSYTTTITTTTTTPPHPPSQSTHPPQEPPASPATKPSLEAQTAFTATLRSVGQNYETQLRERARTLHDNAAVLDQQQTNLQQATAALAKQNVQLGRVADSARSALKEIGDVQNWAEVIEQEILVLEETLRLVEMGDGEDHVDHSKVDGEEHGTGDGNGKVVREEVARDSSDGNEIREDEVPVRRGGWFRWW</sequence>
<reference evidence="4 5" key="1">
    <citation type="submission" date="2016-12" db="EMBL/GenBank/DDBJ databases">
        <title>The genomes of Aspergillus section Nigri reveals drivers in fungal speciation.</title>
        <authorList>
            <consortium name="DOE Joint Genome Institute"/>
            <person name="Vesth T.C."/>
            <person name="Nybo J."/>
            <person name="Theobald S."/>
            <person name="Brandl J."/>
            <person name="Frisvad J.C."/>
            <person name="Nielsen K.F."/>
            <person name="Lyhne E.K."/>
            <person name="Kogle M.E."/>
            <person name="Kuo A."/>
            <person name="Riley R."/>
            <person name="Clum A."/>
            <person name="Nolan M."/>
            <person name="Lipzen A."/>
            <person name="Salamov A."/>
            <person name="Henrissat B."/>
            <person name="Wiebenga A."/>
            <person name="De Vries R.P."/>
            <person name="Grigoriev I.V."/>
            <person name="Mortensen U.H."/>
            <person name="Andersen M.R."/>
            <person name="Baker S.E."/>
        </authorList>
    </citation>
    <scope>NUCLEOTIDE SEQUENCE [LARGE SCALE GENOMIC DNA]</scope>
    <source>
        <strain evidence="4 5">JOP 1030-1</strain>
    </source>
</reference>
<evidence type="ECO:0000256" key="3">
    <source>
        <dbReference type="SAM" id="MobiDB-lite"/>
    </source>
</evidence>
<feature type="compositionally biased region" description="Basic and acidic residues" evidence="3">
    <location>
        <begin position="153"/>
        <end position="168"/>
    </location>
</feature>
<dbReference type="GO" id="GO:0016197">
    <property type="term" value="P:endosomal transport"/>
    <property type="evidence" value="ECO:0007669"/>
    <property type="project" value="TreeGrafter"/>
</dbReference>
<keyword evidence="5" id="KW-1185">Reference proteome</keyword>
<name>A0A319ASJ2_9EURO</name>
<dbReference type="PANTHER" id="PTHR13073">
    <property type="entry name" value="BLOC-1 COMPLEX SUBUNIT 1"/>
    <property type="match status" value="1"/>
</dbReference>
<dbReference type="InterPro" id="IPR009395">
    <property type="entry name" value="BLOC1S1"/>
</dbReference>
<dbReference type="GeneID" id="37081293"/>